<evidence type="ECO:0000256" key="13">
    <source>
        <dbReference type="PROSITE-ProRule" id="PRU00121"/>
    </source>
</evidence>
<dbReference type="Proteomes" id="UP001208570">
    <property type="component" value="Unassembled WGS sequence"/>
</dbReference>
<keyword evidence="5 14" id="KW-0812">Transmembrane</keyword>
<dbReference type="GO" id="GO:0004175">
    <property type="term" value="F:endopeptidase activity"/>
    <property type="evidence" value="ECO:0007669"/>
    <property type="project" value="TreeGrafter"/>
</dbReference>
<dbReference type="CDD" id="cd00108">
    <property type="entry name" value="KR"/>
    <property type="match status" value="9"/>
</dbReference>
<feature type="domain" description="Kringle" evidence="17">
    <location>
        <begin position="887"/>
        <end position="968"/>
    </location>
</feature>
<keyword evidence="19" id="KW-1185">Reference proteome</keyword>
<evidence type="ECO:0000313" key="19">
    <source>
        <dbReference type="Proteomes" id="UP001208570"/>
    </source>
</evidence>
<feature type="domain" description="Kringle" evidence="17">
    <location>
        <begin position="970"/>
        <end position="1042"/>
    </location>
</feature>
<evidence type="ECO:0000256" key="15">
    <source>
        <dbReference type="SAM" id="Coils"/>
    </source>
</evidence>
<proteinExistence type="inferred from homology"/>
<comment type="caution">
    <text evidence="13">Lacks conserved residue(s) required for the propagation of feature annotation.</text>
</comment>
<keyword evidence="12 14" id="KW-0407">Ion channel</keyword>
<keyword evidence="11 14" id="KW-0739">Sodium transport</keyword>
<dbReference type="PROSITE" id="PS00021">
    <property type="entry name" value="KRINGLE_1"/>
    <property type="match status" value="5"/>
</dbReference>
<keyword evidence="9 16" id="KW-0472">Membrane</keyword>
<dbReference type="InterPro" id="IPR050759">
    <property type="entry name" value="Serine_protease_kringle"/>
</dbReference>
<evidence type="ECO:0000256" key="3">
    <source>
        <dbReference type="ARBA" id="ARBA00022461"/>
    </source>
</evidence>
<dbReference type="Pfam" id="PF00051">
    <property type="entry name" value="Kringle"/>
    <property type="match status" value="10"/>
</dbReference>
<keyword evidence="15" id="KW-0175">Coiled coil</keyword>
<comment type="similarity">
    <text evidence="14">Belongs to the amiloride-sensitive sodium channel (TC 1.A.6) family.</text>
</comment>
<dbReference type="InterPro" id="IPR038178">
    <property type="entry name" value="Kringle_sf"/>
</dbReference>
<feature type="transmembrane region" description="Helical" evidence="16">
    <location>
        <begin position="2025"/>
        <end position="2046"/>
    </location>
</feature>
<comment type="subcellular location">
    <subcellularLocation>
        <location evidence="1">Membrane</location>
        <topology evidence="1">Multi-pass membrane protein</topology>
    </subcellularLocation>
</comment>
<organism evidence="18 19">
    <name type="scientific">Paralvinella palmiformis</name>
    <dbReference type="NCBI Taxonomy" id="53620"/>
    <lineage>
        <taxon>Eukaryota</taxon>
        <taxon>Metazoa</taxon>
        <taxon>Spiralia</taxon>
        <taxon>Lophotrochozoa</taxon>
        <taxon>Annelida</taxon>
        <taxon>Polychaeta</taxon>
        <taxon>Sedentaria</taxon>
        <taxon>Canalipalpata</taxon>
        <taxon>Terebellida</taxon>
        <taxon>Terebelliformia</taxon>
        <taxon>Alvinellidae</taxon>
        <taxon>Paralvinella</taxon>
    </lineage>
</organism>
<protein>
    <recommendedName>
        <fullName evidence="17">Kringle domain-containing protein</fullName>
    </recommendedName>
</protein>
<evidence type="ECO:0000259" key="17">
    <source>
        <dbReference type="PROSITE" id="PS50070"/>
    </source>
</evidence>
<comment type="caution">
    <text evidence="18">The sequence shown here is derived from an EMBL/GenBank/DDBJ whole genome shotgun (WGS) entry which is preliminary data.</text>
</comment>
<keyword evidence="4 13" id="KW-0420">Kringle</keyword>
<evidence type="ECO:0000256" key="8">
    <source>
        <dbReference type="ARBA" id="ARBA00023065"/>
    </source>
</evidence>
<feature type="domain" description="Kringle" evidence="17">
    <location>
        <begin position="622"/>
        <end position="697"/>
    </location>
</feature>
<evidence type="ECO:0000256" key="12">
    <source>
        <dbReference type="ARBA" id="ARBA00023303"/>
    </source>
</evidence>
<dbReference type="InterPro" id="IPR013806">
    <property type="entry name" value="Kringle-like"/>
</dbReference>
<evidence type="ECO:0000256" key="9">
    <source>
        <dbReference type="ARBA" id="ARBA00023136"/>
    </source>
</evidence>
<dbReference type="GO" id="GO:0005615">
    <property type="term" value="C:extracellular space"/>
    <property type="evidence" value="ECO:0007669"/>
    <property type="project" value="TreeGrafter"/>
</dbReference>
<dbReference type="InterPro" id="IPR000001">
    <property type="entry name" value="Kringle"/>
</dbReference>
<feature type="domain" description="Kringle" evidence="17">
    <location>
        <begin position="1414"/>
        <end position="1472"/>
    </location>
</feature>
<dbReference type="SUPFAM" id="SSF57440">
    <property type="entry name" value="Kringle-like"/>
    <property type="match status" value="11"/>
</dbReference>
<dbReference type="PRINTS" id="PR00018">
    <property type="entry name" value="KRINGLE"/>
</dbReference>
<dbReference type="GO" id="GO:0005272">
    <property type="term" value="F:sodium channel activity"/>
    <property type="evidence" value="ECO:0007669"/>
    <property type="project" value="UniProtKB-KW"/>
</dbReference>
<evidence type="ECO:0000256" key="2">
    <source>
        <dbReference type="ARBA" id="ARBA00022448"/>
    </source>
</evidence>
<feature type="domain" description="Kringle" evidence="17">
    <location>
        <begin position="1483"/>
        <end position="1558"/>
    </location>
</feature>
<dbReference type="PANTHER" id="PTHR24261:SF13">
    <property type="entry name" value="PLASMINOGEN"/>
    <property type="match status" value="1"/>
</dbReference>
<dbReference type="EMBL" id="JAODUP010000498">
    <property type="protein sequence ID" value="KAK2148431.1"/>
    <property type="molecule type" value="Genomic_DNA"/>
</dbReference>
<evidence type="ECO:0000256" key="7">
    <source>
        <dbReference type="ARBA" id="ARBA00023053"/>
    </source>
</evidence>
<feature type="domain" description="Kringle" evidence="17">
    <location>
        <begin position="800"/>
        <end position="878"/>
    </location>
</feature>
<dbReference type="GO" id="GO:0016020">
    <property type="term" value="C:membrane"/>
    <property type="evidence" value="ECO:0007669"/>
    <property type="project" value="UniProtKB-SubCell"/>
</dbReference>
<evidence type="ECO:0000256" key="1">
    <source>
        <dbReference type="ARBA" id="ARBA00004141"/>
    </source>
</evidence>
<dbReference type="InterPro" id="IPR001873">
    <property type="entry name" value="ENaC"/>
</dbReference>
<keyword evidence="2 14" id="KW-0813">Transport</keyword>
<dbReference type="PRINTS" id="PR01078">
    <property type="entry name" value="AMINACHANNEL"/>
</dbReference>
<dbReference type="Gene3D" id="1.10.287.770">
    <property type="entry name" value="YojJ-like"/>
    <property type="match status" value="1"/>
</dbReference>
<dbReference type="Pfam" id="PF00858">
    <property type="entry name" value="ASC"/>
    <property type="match status" value="2"/>
</dbReference>
<dbReference type="GO" id="GO:0005102">
    <property type="term" value="F:signaling receptor binding"/>
    <property type="evidence" value="ECO:0007669"/>
    <property type="project" value="TreeGrafter"/>
</dbReference>
<dbReference type="SMART" id="SM00130">
    <property type="entry name" value="KR"/>
    <property type="match status" value="10"/>
</dbReference>
<gene>
    <name evidence="18" type="ORF">LSH36_498g02008</name>
</gene>
<keyword evidence="6 16" id="KW-1133">Transmembrane helix</keyword>
<feature type="coiled-coil region" evidence="15">
    <location>
        <begin position="1785"/>
        <end position="1812"/>
    </location>
</feature>
<accession>A0AAD9J9H9</accession>
<name>A0AAD9J9H9_9ANNE</name>
<dbReference type="InterPro" id="IPR018056">
    <property type="entry name" value="Kringle_CS"/>
</dbReference>
<sequence length="2066" mass="237447">MDERYKSETATTGAASWEMKKYVSRDEDYEDAITPRTLKEYLIEYASRTTLHGHSYVMQPTPFVLRRVLWLIYITLSTTYFFTYASQRLIQFLEFQKNSLVEVQYRSNVSFPSITICNQNPLRLTALIDAEWYETAMALSVKANNTEETCSLIYIEGNGTNSTLAFNRTYLRHNTGLITGGDLYITTDEPFIYLFYRDGWWLLTDKHEQGFIYAKLEFDDVPVAKLGTQEWLVNSTNKWFHIKANVACALSFPDLLSFPQGQVKGLTDMLVMYENASHRMEDMLTSCIWKGKYECSEVGNVLAIMTTMGKCFTIQLHQPVAENAGPNYGLSITLNVQHYEYMKRSKQGFGVKILLHEPEVAPRVRELGLSLSPGIVSQLALESTKAPWGDCVDLKLKYYDVYDKSKCIAECETDYLKRKCGCRIFYMPHNNDLFRKTKGHCIHCTERCIKTNYVSSSSFALMGAELGGAQNLRTYSLGKELVYAREKTYRNIKSYYQTTLKTVHKITTQISQMVKFFDILETQADLDYAAIFDIGLLIKYDCTWSKDVVKKVRQQLEYDVANVLKDVRYKLLNFKAKLFPNIDSVLQRYVRLIDDFKQEHGLTSDDVILDFRTCEADCLELGKKYRGNKRLTLSGRMCQRWDSQLPHEHGFTSDQFPDNSLGEASNFCRNPDQKPTGPWCYTTDPDTTWETCALPMCHGMGHHFGYSTSQTIPRQRCDYRGNRATTYENTPCQRWDSQYPHPHNYTSASYFLEKHLSEVSNYCRNPDNSDIGPWCYTADPNIERQYCGLQLCEECRVDERGRSYKGIQSTTKSGRQCQQWTSQLPHAHGFLNVKMFPDNSLTEAHNYCRNPDGKIGVGPWCYTTDPSVEWESCQVPLCVYEDGECLFTDTGHEYSGNRSRTVSGKVCQGWFVQYPHKHNFTDPDLFPDKTLIEAKNYCRNPNRQSGTGPWCFTLDPDTRIESCGLSRCLGKRITTKSGLNCQRWDMQIPHKHPYTDDDMYPDASVTDAANFCRNPSNDPALGPWCYTTDPDVRRETCAISKCSDAANYCRNPDKTNQSGPWCFTMDIDVRRESCGIPFCNERAIRPNKEFTNYTGRQSVTAFGRSCQYWSSQKHHPHNFTDPARFPDRSLLSAINYCRNPDGKSSGPWCYTMDPDIEWETCGIPLVSDCRPTYLGTTYKGSRSRTVSGHICHRWDATVPYSHGFTAKDFPDESLSDANNYCRNPDGDSDGPWCYTIDPIISRETCGIHLCLNLGRQCQRWDSQYPHNHNYTDNDFPDASITDANNYCRNPDRKSGSGPWCFTMDNDVPWESCGVPFCREKVNVHSLQIAGQLISAPLTKVQGHELSPVIYVIDGTPLLLTHTDLQLKTFLMTRYQMLTTIVVILMAILMDLGVIPLIRILGEKLVVSSCAFIWRWDSLHPDQHSYSDEDFPDQSITEAANFCRNPDKKPGSGPWCFTMDSDVVWESCGVPFCNDKHCKPTHLGTTYKGTRSRTASGHICHQWNATVPYRHGFTAKDFPDDSLSDANNYCRNPDDDPDGPWCYTIDPNIGRETCAIPLCERLGSTTGNWLLFKQVGQINNPTNLLQTPETSVTLTLNNCYLLADDDDYVTKKWLPPRCDYYLYRSITRYNQTLIKTIKNFISSLRNMPHYNVNVHDIPEFVLNKSLLEPIQANLPLRCIWCLEYQVGASLTTMLSKLIANWTETVPQKLSSTMLSDLETTLQEYNNIPWLRDLSAPVETDTIRAVRARFSEMMKSMKESGTRTQSVIQQMTAALHMTQDILEYSWVMQCNKEITKLFEEYENYRIELKSLLAEYRPSFIDINARFQHLLQRYRDGEISLEELSKSFDLHEIENNLYGAKINLVRLMDIGHTRLRNIEEEIGQIYYTIMAYIKPEYISTRSFYWNHIGLKNPDVVLPTLQVIQGIPLPISSYGIDPNEDGNSFWKEKTRNIRVLVSQFEKQVTDLNAAIIQSKHYFRSYTKGNQINREFFTKNFLHVDLFYQDMSHRKVVETKVYEYSNLLSDVGGLMGLLLGASVLTIGEILDLLIYNSCKKCKRDKENHKNDITSQ</sequence>
<keyword evidence="8 14" id="KW-0406">Ion transport</keyword>
<feature type="domain" description="Kringle" evidence="17">
    <location>
        <begin position="1175"/>
        <end position="1250"/>
    </location>
</feature>
<dbReference type="Gene3D" id="2.60.470.10">
    <property type="entry name" value="Acid-sensing ion channels like domains"/>
    <property type="match status" value="1"/>
</dbReference>
<evidence type="ECO:0000256" key="6">
    <source>
        <dbReference type="ARBA" id="ARBA00022989"/>
    </source>
</evidence>
<evidence type="ECO:0000256" key="10">
    <source>
        <dbReference type="ARBA" id="ARBA00023157"/>
    </source>
</evidence>
<evidence type="ECO:0000256" key="4">
    <source>
        <dbReference type="ARBA" id="ARBA00022572"/>
    </source>
</evidence>
<feature type="domain" description="Kringle" evidence="17">
    <location>
        <begin position="1047"/>
        <end position="1079"/>
    </location>
</feature>
<keyword evidence="10" id="KW-1015">Disulfide bond</keyword>
<feature type="domain" description="Kringle" evidence="17">
    <location>
        <begin position="1254"/>
        <end position="1317"/>
    </location>
</feature>
<dbReference type="PROSITE" id="PS50070">
    <property type="entry name" value="KRINGLE_2"/>
    <property type="match status" value="11"/>
</dbReference>
<feature type="domain" description="Kringle" evidence="17">
    <location>
        <begin position="718"/>
        <end position="792"/>
    </location>
</feature>
<dbReference type="PANTHER" id="PTHR24261">
    <property type="entry name" value="PLASMINOGEN-RELATED"/>
    <property type="match status" value="1"/>
</dbReference>
<evidence type="ECO:0000256" key="16">
    <source>
        <dbReference type="SAM" id="Phobius"/>
    </source>
</evidence>
<keyword evidence="7" id="KW-0915">Sodium</keyword>
<evidence type="ECO:0000256" key="5">
    <source>
        <dbReference type="ARBA" id="ARBA00022692"/>
    </source>
</evidence>
<feature type="transmembrane region" description="Helical" evidence="16">
    <location>
        <begin position="68"/>
        <end position="85"/>
    </location>
</feature>
<feature type="domain" description="Kringle" evidence="17">
    <location>
        <begin position="1092"/>
        <end position="1169"/>
    </location>
</feature>
<reference evidence="18" key="1">
    <citation type="journal article" date="2023" name="Mol. Biol. Evol.">
        <title>Third-Generation Sequencing Reveals the Adaptive Role of the Epigenome in Three Deep-Sea Polychaetes.</title>
        <authorList>
            <person name="Perez M."/>
            <person name="Aroh O."/>
            <person name="Sun Y."/>
            <person name="Lan Y."/>
            <person name="Juniper S.K."/>
            <person name="Young C.R."/>
            <person name="Angers B."/>
            <person name="Qian P.Y."/>
        </authorList>
    </citation>
    <scope>NUCLEOTIDE SEQUENCE</scope>
    <source>
        <strain evidence="18">P08H-3</strain>
    </source>
</reference>
<dbReference type="Gene3D" id="2.40.20.10">
    <property type="entry name" value="Plasminogen Kringle 4"/>
    <property type="match status" value="11"/>
</dbReference>
<evidence type="ECO:0000313" key="18">
    <source>
        <dbReference type="EMBL" id="KAK2148431.1"/>
    </source>
</evidence>
<evidence type="ECO:0000256" key="11">
    <source>
        <dbReference type="ARBA" id="ARBA00023201"/>
    </source>
</evidence>
<evidence type="ECO:0000256" key="14">
    <source>
        <dbReference type="RuleBase" id="RU000679"/>
    </source>
</evidence>
<keyword evidence="3 14" id="KW-0894">Sodium channel</keyword>